<sequence length="345" mass="40158">MALLISTLLAIIAISHMNGRNVLSSDMFIQQTPSALYNETPTRPAVILVASYKGGSTFCGELFNQNPNMCYFFEPLFDTQDKPTWNSSIRATSTLKELYNCRFPDYYLDMIKNFSLTKSKSNCFKEICHRGFSCQRTVLSEFVQGCNKYNYIAMKVLRLQSLEMLKPLVLKEKIDLKIIHLIRDPRGIACSRTCKGFWDVRRREIIDKEGDLIKHVAHDCKHVLDMISYAKHLPAWLNGRYKLVRYEDFASDPIAMAEDIYKFLQMDLPFEVKSWIQEKTMHEELSEGRLKRSRNSTATAESWRHVLSYSEVDLIQSVCSDTINMMEYKMLSSENQLQNQFYKVF</sequence>
<keyword evidence="1" id="KW-0732">Signal</keyword>
<dbReference type="Gene3D" id="3.40.50.300">
    <property type="entry name" value="P-loop containing nucleotide triphosphate hydrolases"/>
    <property type="match status" value="1"/>
</dbReference>
<evidence type="ECO:0000313" key="3">
    <source>
        <dbReference type="Proteomes" id="UP000694865"/>
    </source>
</evidence>
<name>A0ABM0M9U9_SACKO</name>
<dbReference type="Proteomes" id="UP000694865">
    <property type="component" value="Unplaced"/>
</dbReference>
<reference evidence="4" key="1">
    <citation type="submission" date="2025-08" db="UniProtKB">
        <authorList>
            <consortium name="RefSeq"/>
        </authorList>
    </citation>
    <scope>IDENTIFICATION</scope>
    <source>
        <tissue evidence="4">Testes</tissue>
    </source>
</reference>
<dbReference type="InterPro" id="IPR051135">
    <property type="entry name" value="Gal/GlcNAc/GalNAc_ST"/>
</dbReference>
<keyword evidence="3" id="KW-1185">Reference proteome</keyword>
<feature type="signal peptide" evidence="1">
    <location>
        <begin position="1"/>
        <end position="19"/>
    </location>
</feature>
<dbReference type="PANTHER" id="PTHR10704:SF71">
    <property type="entry name" value="CARBOHYDRATE SULFOTRANSFERASE 1-LIKE"/>
    <property type="match status" value="1"/>
</dbReference>
<gene>
    <name evidence="4" type="primary">LOC102802384</name>
</gene>
<evidence type="ECO:0000256" key="1">
    <source>
        <dbReference type="SAM" id="SignalP"/>
    </source>
</evidence>
<feature type="chain" id="PRO_5045664444" evidence="1">
    <location>
        <begin position="20"/>
        <end position="345"/>
    </location>
</feature>
<dbReference type="InterPro" id="IPR027417">
    <property type="entry name" value="P-loop_NTPase"/>
</dbReference>
<dbReference type="SUPFAM" id="SSF52540">
    <property type="entry name" value="P-loop containing nucleoside triphosphate hydrolases"/>
    <property type="match status" value="1"/>
</dbReference>
<evidence type="ECO:0000313" key="4">
    <source>
        <dbReference type="RefSeq" id="XP_006816790.1"/>
    </source>
</evidence>
<proteinExistence type="predicted"/>
<dbReference type="GeneID" id="102802384"/>
<evidence type="ECO:0000259" key="2">
    <source>
        <dbReference type="Pfam" id="PF00685"/>
    </source>
</evidence>
<dbReference type="RefSeq" id="XP_006816790.1">
    <property type="nucleotide sequence ID" value="XM_006816727.1"/>
</dbReference>
<organism evidence="3 4">
    <name type="scientific">Saccoglossus kowalevskii</name>
    <name type="common">Acorn worm</name>
    <dbReference type="NCBI Taxonomy" id="10224"/>
    <lineage>
        <taxon>Eukaryota</taxon>
        <taxon>Metazoa</taxon>
        <taxon>Hemichordata</taxon>
        <taxon>Enteropneusta</taxon>
        <taxon>Harrimaniidae</taxon>
        <taxon>Saccoglossus</taxon>
    </lineage>
</organism>
<feature type="domain" description="Sulfotransferase" evidence="2">
    <location>
        <begin position="44"/>
        <end position="322"/>
    </location>
</feature>
<dbReference type="PANTHER" id="PTHR10704">
    <property type="entry name" value="CARBOHYDRATE SULFOTRANSFERASE"/>
    <property type="match status" value="1"/>
</dbReference>
<dbReference type="InterPro" id="IPR000863">
    <property type="entry name" value="Sulfotransferase_dom"/>
</dbReference>
<protein>
    <submittedName>
        <fullName evidence="4">Carbohydrate sulfotransferase 1-like</fullName>
    </submittedName>
</protein>
<accession>A0ABM0M9U9</accession>
<dbReference type="Pfam" id="PF00685">
    <property type="entry name" value="Sulfotransfer_1"/>
    <property type="match status" value="1"/>
</dbReference>